<name>A0A7R8H9G2_LEPSM</name>
<dbReference type="AlphaFoldDB" id="A0A7R8H9G2"/>
<comment type="similarity">
    <text evidence="1">Belongs to the PI3/PI4-kinase family.</text>
</comment>
<dbReference type="Proteomes" id="UP000675881">
    <property type="component" value="Chromosome 5"/>
</dbReference>
<organism evidence="3 4">
    <name type="scientific">Lepeophtheirus salmonis</name>
    <name type="common">Salmon louse</name>
    <name type="synonym">Caligus salmonis</name>
    <dbReference type="NCBI Taxonomy" id="72036"/>
    <lineage>
        <taxon>Eukaryota</taxon>
        <taxon>Metazoa</taxon>
        <taxon>Ecdysozoa</taxon>
        <taxon>Arthropoda</taxon>
        <taxon>Crustacea</taxon>
        <taxon>Multicrustacea</taxon>
        <taxon>Hexanauplia</taxon>
        <taxon>Copepoda</taxon>
        <taxon>Siphonostomatoida</taxon>
        <taxon>Caligidae</taxon>
        <taxon>Lepeophtheirus</taxon>
    </lineage>
</organism>
<keyword evidence="3" id="KW-0808">Transferase</keyword>
<evidence type="ECO:0000256" key="2">
    <source>
        <dbReference type="SAM" id="MobiDB-lite"/>
    </source>
</evidence>
<evidence type="ECO:0000313" key="4">
    <source>
        <dbReference type="Proteomes" id="UP000675881"/>
    </source>
</evidence>
<dbReference type="Gene3D" id="2.60.40.150">
    <property type="entry name" value="C2 domain"/>
    <property type="match status" value="1"/>
</dbReference>
<feature type="compositionally biased region" description="Basic and acidic residues" evidence="2">
    <location>
        <begin position="204"/>
        <end position="213"/>
    </location>
</feature>
<dbReference type="SUPFAM" id="SSF49562">
    <property type="entry name" value="C2 domain (Calcium/lipid-binding domain, CaLB)"/>
    <property type="match status" value="1"/>
</dbReference>
<dbReference type="InterPro" id="IPR002420">
    <property type="entry name" value="PI3K-type_C2_dom"/>
</dbReference>
<proteinExistence type="inferred from homology"/>
<reference evidence="3" key="1">
    <citation type="submission" date="2021-02" db="EMBL/GenBank/DDBJ databases">
        <authorList>
            <person name="Bekaert M."/>
        </authorList>
    </citation>
    <scope>NUCLEOTIDE SEQUENCE</scope>
    <source>
        <strain evidence="3">IoA-00</strain>
    </source>
</reference>
<dbReference type="EC" id="2.7.1.137" evidence="3"/>
<dbReference type="GO" id="GO:0016303">
    <property type="term" value="F:1-phosphatidylinositol-3-kinase activity"/>
    <property type="evidence" value="ECO:0007669"/>
    <property type="project" value="UniProtKB-EC"/>
</dbReference>
<evidence type="ECO:0000313" key="3">
    <source>
        <dbReference type="EMBL" id="CAF2949003.1"/>
    </source>
</evidence>
<dbReference type="InterPro" id="IPR035892">
    <property type="entry name" value="C2_domain_sf"/>
</dbReference>
<dbReference type="Pfam" id="PF00792">
    <property type="entry name" value="PI3K_C2"/>
    <property type="match status" value="1"/>
</dbReference>
<dbReference type="EMBL" id="HG994584">
    <property type="protein sequence ID" value="CAF2949003.1"/>
    <property type="molecule type" value="Genomic_DNA"/>
</dbReference>
<dbReference type="PROSITE" id="PS51547">
    <property type="entry name" value="C2_PI3K"/>
    <property type="match status" value="1"/>
</dbReference>
<sequence>MDRSPLEKKHGSYKRDLEHELLSLTQERGLRINLCRNQLLDNRFMVLTEDGTLVSLVKTDFLELLRKDSGKFKIVFKLQPLHIYCNGGTLVATLPKTPDLAVEATLGDALGQALHIPVRTAYKAFTRRWEWNQWMRLPLMISDLPRKAFLFLTVYDSQGECGRKVPIGGTHIPLFDSTGVLHQGQMDLRLWNDTQGSLTTPGHSKVESLHPEGENYEEEETRPDLAQLMNLTKQYRAGKIAHVDWLDRLTFAQVEKRKEKEKTE</sequence>
<dbReference type="OrthoDB" id="67688at2759"/>
<gene>
    <name evidence="3" type="ORF">LSAA_10064</name>
</gene>
<evidence type="ECO:0000256" key="1">
    <source>
        <dbReference type="PROSITE-ProRule" id="PRU00880"/>
    </source>
</evidence>
<accession>A0A7R8H9G2</accession>
<dbReference type="SMART" id="SM00142">
    <property type="entry name" value="PI3K_C2"/>
    <property type="match status" value="1"/>
</dbReference>
<keyword evidence="4" id="KW-1185">Reference proteome</keyword>
<protein>
    <submittedName>
        <fullName evidence="3">PIK3C3</fullName>
        <ecNumber evidence="3">2.7.1.137</ecNumber>
    </submittedName>
</protein>
<feature type="region of interest" description="Disordered" evidence="2">
    <location>
        <begin position="197"/>
        <end position="221"/>
    </location>
</feature>